<evidence type="ECO:0000313" key="2">
    <source>
        <dbReference type="Proteomes" id="UP000266673"/>
    </source>
</evidence>
<dbReference type="OrthoDB" id="10261027at2759"/>
<proteinExistence type="predicted"/>
<evidence type="ECO:0000313" key="1">
    <source>
        <dbReference type="EMBL" id="RIB16592.1"/>
    </source>
</evidence>
<dbReference type="SUPFAM" id="SSF56112">
    <property type="entry name" value="Protein kinase-like (PK-like)"/>
    <property type="match status" value="1"/>
</dbReference>
<gene>
    <name evidence="1" type="ORF">C2G38_2189493</name>
</gene>
<dbReference type="AlphaFoldDB" id="A0A397V3J8"/>
<sequence>MDPFHKLKKIVQNISEEDQKEKFLAAWIDSWCQSRDPWKTANGWTSGNNDIDNFALKNFNLKLQNMKKQLNGFLSIDRREVDLRLHFKKLTLEDKLLRLIDISKDLFKFTMRDIHYDFHNGNILQHKGELGLGTIKSYIADLDCQKYTQAADVYGFGVVMAEITTVIPPFDGLTIKICCGLRPKCALGTPDFYSRIMNSDPQKWPTAKKAF</sequence>
<dbReference type="EMBL" id="QKWP01000664">
    <property type="protein sequence ID" value="RIB16592.1"/>
    <property type="molecule type" value="Genomic_DNA"/>
</dbReference>
<protein>
    <recommendedName>
        <fullName evidence="3">Protein kinase domain-containing protein</fullName>
    </recommendedName>
</protein>
<comment type="caution">
    <text evidence="1">The sequence shown here is derived from an EMBL/GenBank/DDBJ whole genome shotgun (WGS) entry which is preliminary data.</text>
</comment>
<name>A0A397V3J8_9GLOM</name>
<keyword evidence="2" id="KW-1185">Reference proteome</keyword>
<organism evidence="1 2">
    <name type="scientific">Gigaspora rosea</name>
    <dbReference type="NCBI Taxonomy" id="44941"/>
    <lineage>
        <taxon>Eukaryota</taxon>
        <taxon>Fungi</taxon>
        <taxon>Fungi incertae sedis</taxon>
        <taxon>Mucoromycota</taxon>
        <taxon>Glomeromycotina</taxon>
        <taxon>Glomeromycetes</taxon>
        <taxon>Diversisporales</taxon>
        <taxon>Gigasporaceae</taxon>
        <taxon>Gigaspora</taxon>
    </lineage>
</organism>
<accession>A0A397V3J8</accession>
<dbReference type="Gene3D" id="1.10.510.10">
    <property type="entry name" value="Transferase(Phosphotransferase) domain 1"/>
    <property type="match status" value="1"/>
</dbReference>
<dbReference type="Proteomes" id="UP000266673">
    <property type="component" value="Unassembled WGS sequence"/>
</dbReference>
<reference evidence="1 2" key="1">
    <citation type="submission" date="2018-06" db="EMBL/GenBank/DDBJ databases">
        <title>Comparative genomics reveals the genomic features of Rhizophagus irregularis, R. cerebriforme, R. diaphanum and Gigaspora rosea, and their symbiotic lifestyle signature.</title>
        <authorList>
            <person name="Morin E."/>
            <person name="San Clemente H."/>
            <person name="Chen E.C.H."/>
            <person name="De La Providencia I."/>
            <person name="Hainaut M."/>
            <person name="Kuo A."/>
            <person name="Kohler A."/>
            <person name="Murat C."/>
            <person name="Tang N."/>
            <person name="Roy S."/>
            <person name="Loubradou J."/>
            <person name="Henrissat B."/>
            <person name="Grigoriev I.V."/>
            <person name="Corradi N."/>
            <person name="Roux C."/>
            <person name="Martin F.M."/>
        </authorList>
    </citation>
    <scope>NUCLEOTIDE SEQUENCE [LARGE SCALE GENOMIC DNA]</scope>
    <source>
        <strain evidence="1 2">DAOM 194757</strain>
    </source>
</reference>
<evidence type="ECO:0008006" key="3">
    <source>
        <dbReference type="Google" id="ProtNLM"/>
    </source>
</evidence>
<dbReference type="InterPro" id="IPR011009">
    <property type="entry name" value="Kinase-like_dom_sf"/>
</dbReference>